<keyword evidence="3" id="KW-0732">Signal</keyword>
<dbReference type="OrthoDB" id="6043889at2759"/>
<gene>
    <name evidence="4" type="ORF">MEDL_4777</name>
</gene>
<dbReference type="Pfam" id="PF22633">
    <property type="entry name" value="F5_F8_type_C_2"/>
    <property type="match status" value="1"/>
</dbReference>
<keyword evidence="1" id="KW-0245">EGF-like domain</keyword>
<proteinExistence type="predicted"/>
<evidence type="ECO:0000256" key="1">
    <source>
        <dbReference type="ARBA" id="ARBA00022536"/>
    </source>
</evidence>
<feature type="chain" id="PRO_5035921935" description="Fucolectin-related molecule" evidence="3">
    <location>
        <begin position="25"/>
        <end position="543"/>
    </location>
</feature>
<dbReference type="PANTHER" id="PTHR24043">
    <property type="entry name" value="SCAVENGER RECEPTOR CLASS F"/>
    <property type="match status" value="1"/>
</dbReference>
<sequence>MSVNIHRTLLCLFGVVMFSLITESACPFGTFGTMCQFRCHCKEPLDCDKNTGNCESGCTGQWSGRNCQQENVSFNASTSHKVGTGSTKSWYGVDGNISTCAITTAGVNGWWMVKFDKPHTIHTIYLNAGTNTSLFDWQIKVGDDGNLFTMVICSEIESHGSSASVFCDRPQRGQYLSVLNRHGPVVICDLSVYICSKYSFGPGCERQCSCKEPNEQCDIQTGACSSGCQTGRQGVDCQIECLGSYGPGCSYSCGHCLNGTSCDSMSGFCPMNKCDPGWEGRTCHRECKVGFYGYKCYNRCGHCSDNLMCHHVNGSCPNGCQAGWNGKTCMEKCNTTHFGKDCLQPCGNCFDGSCDKETGECTSGCKPGLQGDRCDTECSPGRWGLRCGELCGHCRKKGCGLVNGSCNSGCASGWTGVKCLEECPRGLFGMNCTEMCGKCKGAVCNATDGRCLHGCMDGFTGENCTPLISAAPVFEEETTNTLQVFLGVSVTVVISVMVCLIFCLVSNWRREDISKYDRQLVVDDKDIRLEETRHLNCNGDLRS</sequence>
<dbReference type="InterPro" id="IPR042635">
    <property type="entry name" value="MEGF10/SREC1/2-like"/>
</dbReference>
<protein>
    <recommendedName>
        <fullName evidence="6">Fucolectin-related molecule</fullName>
    </recommendedName>
</protein>
<dbReference type="SUPFAM" id="SSF49785">
    <property type="entry name" value="Galactose-binding domain-like"/>
    <property type="match status" value="1"/>
</dbReference>
<dbReference type="EMBL" id="CAJPWZ010000292">
    <property type="protein sequence ID" value="CAG2189398.1"/>
    <property type="molecule type" value="Genomic_DNA"/>
</dbReference>
<accession>A0A8S3Q2G5</accession>
<dbReference type="InterPro" id="IPR008979">
    <property type="entry name" value="Galactose-bd-like_sf"/>
</dbReference>
<evidence type="ECO:0000313" key="5">
    <source>
        <dbReference type="Proteomes" id="UP000683360"/>
    </source>
</evidence>
<name>A0A8S3Q2G5_MYTED</name>
<dbReference type="GO" id="GO:0005044">
    <property type="term" value="F:scavenger receptor activity"/>
    <property type="evidence" value="ECO:0007669"/>
    <property type="project" value="InterPro"/>
</dbReference>
<evidence type="ECO:0000313" key="4">
    <source>
        <dbReference type="EMBL" id="CAG2189398.1"/>
    </source>
</evidence>
<dbReference type="Gene3D" id="2.60.120.260">
    <property type="entry name" value="Galactose-binding domain-like"/>
    <property type="match status" value="1"/>
</dbReference>
<keyword evidence="5" id="KW-1185">Reference proteome</keyword>
<dbReference type="PANTHER" id="PTHR24043:SF8">
    <property type="entry name" value="EGF-LIKE DOMAIN-CONTAINING PROTEIN"/>
    <property type="match status" value="1"/>
</dbReference>
<keyword evidence="2" id="KW-0472">Membrane</keyword>
<evidence type="ECO:0000256" key="3">
    <source>
        <dbReference type="SAM" id="SignalP"/>
    </source>
</evidence>
<evidence type="ECO:0000256" key="2">
    <source>
        <dbReference type="SAM" id="Phobius"/>
    </source>
</evidence>
<organism evidence="4 5">
    <name type="scientific">Mytilus edulis</name>
    <name type="common">Blue mussel</name>
    <dbReference type="NCBI Taxonomy" id="6550"/>
    <lineage>
        <taxon>Eukaryota</taxon>
        <taxon>Metazoa</taxon>
        <taxon>Spiralia</taxon>
        <taxon>Lophotrochozoa</taxon>
        <taxon>Mollusca</taxon>
        <taxon>Bivalvia</taxon>
        <taxon>Autobranchia</taxon>
        <taxon>Pteriomorphia</taxon>
        <taxon>Mytilida</taxon>
        <taxon>Mytiloidea</taxon>
        <taxon>Mytilidae</taxon>
        <taxon>Mytilinae</taxon>
        <taxon>Mytilus</taxon>
    </lineage>
</organism>
<feature type="signal peptide" evidence="3">
    <location>
        <begin position="1"/>
        <end position="24"/>
    </location>
</feature>
<feature type="transmembrane region" description="Helical" evidence="2">
    <location>
        <begin position="484"/>
        <end position="505"/>
    </location>
</feature>
<keyword evidence="2" id="KW-0812">Transmembrane</keyword>
<reference evidence="4" key="1">
    <citation type="submission" date="2021-03" db="EMBL/GenBank/DDBJ databases">
        <authorList>
            <person name="Bekaert M."/>
        </authorList>
    </citation>
    <scope>NUCLEOTIDE SEQUENCE</scope>
</reference>
<dbReference type="AlphaFoldDB" id="A0A8S3Q2G5"/>
<keyword evidence="2" id="KW-1133">Transmembrane helix</keyword>
<evidence type="ECO:0008006" key="6">
    <source>
        <dbReference type="Google" id="ProtNLM"/>
    </source>
</evidence>
<dbReference type="Gene3D" id="2.170.300.10">
    <property type="entry name" value="Tie2 ligand-binding domain superfamily"/>
    <property type="match status" value="2"/>
</dbReference>
<comment type="caution">
    <text evidence="4">The sequence shown here is derived from an EMBL/GenBank/DDBJ whole genome shotgun (WGS) entry which is preliminary data.</text>
</comment>
<dbReference type="Proteomes" id="UP000683360">
    <property type="component" value="Unassembled WGS sequence"/>
</dbReference>